<protein>
    <submittedName>
        <fullName evidence="1">Uncharacterized protein</fullName>
    </submittedName>
</protein>
<keyword evidence="2" id="KW-1185">Reference proteome</keyword>
<evidence type="ECO:0000313" key="1">
    <source>
        <dbReference type="EMBL" id="KAJ1088216.1"/>
    </source>
</evidence>
<dbReference type="EMBL" id="JANPWB010000015">
    <property type="protein sequence ID" value="KAJ1088216.1"/>
    <property type="molecule type" value="Genomic_DNA"/>
</dbReference>
<comment type="caution">
    <text evidence="1">The sequence shown here is derived from an EMBL/GenBank/DDBJ whole genome shotgun (WGS) entry which is preliminary data.</text>
</comment>
<reference evidence="1" key="1">
    <citation type="journal article" date="2022" name="bioRxiv">
        <title>Sequencing and chromosome-scale assembly of the giantPleurodeles waltlgenome.</title>
        <authorList>
            <person name="Brown T."/>
            <person name="Elewa A."/>
            <person name="Iarovenko S."/>
            <person name="Subramanian E."/>
            <person name="Araus A.J."/>
            <person name="Petzold A."/>
            <person name="Susuki M."/>
            <person name="Suzuki K.-i.T."/>
            <person name="Hayashi T."/>
            <person name="Toyoda A."/>
            <person name="Oliveira C."/>
            <person name="Osipova E."/>
            <person name="Leigh N.D."/>
            <person name="Simon A."/>
            <person name="Yun M.H."/>
        </authorList>
    </citation>
    <scope>NUCLEOTIDE SEQUENCE</scope>
    <source>
        <strain evidence="1">20211129_DDA</strain>
        <tissue evidence="1">Liver</tissue>
    </source>
</reference>
<dbReference type="AlphaFoldDB" id="A0AAV7L9A3"/>
<proteinExistence type="predicted"/>
<accession>A0AAV7L9A3</accession>
<name>A0AAV7L9A3_PLEWA</name>
<sequence length="66" mass="6985">MKAKAQSPESVAMQDTGVAMDPMTAKQDKILAAIEDTLQDLGGRVDSAEVELGLLGDDKKKLLAQV</sequence>
<evidence type="ECO:0000313" key="2">
    <source>
        <dbReference type="Proteomes" id="UP001066276"/>
    </source>
</evidence>
<dbReference type="Proteomes" id="UP001066276">
    <property type="component" value="Chromosome 11"/>
</dbReference>
<gene>
    <name evidence="1" type="ORF">NDU88_001375</name>
</gene>
<organism evidence="1 2">
    <name type="scientific">Pleurodeles waltl</name>
    <name type="common">Iberian ribbed newt</name>
    <dbReference type="NCBI Taxonomy" id="8319"/>
    <lineage>
        <taxon>Eukaryota</taxon>
        <taxon>Metazoa</taxon>
        <taxon>Chordata</taxon>
        <taxon>Craniata</taxon>
        <taxon>Vertebrata</taxon>
        <taxon>Euteleostomi</taxon>
        <taxon>Amphibia</taxon>
        <taxon>Batrachia</taxon>
        <taxon>Caudata</taxon>
        <taxon>Salamandroidea</taxon>
        <taxon>Salamandridae</taxon>
        <taxon>Pleurodelinae</taxon>
        <taxon>Pleurodeles</taxon>
    </lineage>
</organism>